<dbReference type="InterPro" id="IPR011701">
    <property type="entry name" value="MFS"/>
</dbReference>
<feature type="transmembrane region" description="Helical" evidence="1">
    <location>
        <begin position="143"/>
        <end position="161"/>
    </location>
</feature>
<dbReference type="AlphaFoldDB" id="A0AAP2Z7W0"/>
<dbReference type="Gene3D" id="1.20.1250.20">
    <property type="entry name" value="MFS general substrate transporter like domains"/>
    <property type="match status" value="1"/>
</dbReference>
<dbReference type="InterPro" id="IPR036259">
    <property type="entry name" value="MFS_trans_sf"/>
</dbReference>
<dbReference type="Pfam" id="PF07690">
    <property type="entry name" value="MFS_1"/>
    <property type="match status" value="1"/>
</dbReference>
<evidence type="ECO:0000256" key="1">
    <source>
        <dbReference type="SAM" id="Phobius"/>
    </source>
</evidence>
<feature type="transmembrane region" description="Helical" evidence="1">
    <location>
        <begin position="302"/>
        <end position="330"/>
    </location>
</feature>
<feature type="transmembrane region" description="Helical" evidence="1">
    <location>
        <begin position="388"/>
        <end position="412"/>
    </location>
</feature>
<dbReference type="GO" id="GO:0022857">
    <property type="term" value="F:transmembrane transporter activity"/>
    <property type="evidence" value="ECO:0007669"/>
    <property type="project" value="InterPro"/>
</dbReference>
<evidence type="ECO:0000313" key="3">
    <source>
        <dbReference type="Proteomes" id="UP001321047"/>
    </source>
</evidence>
<dbReference type="InterPro" id="IPR053160">
    <property type="entry name" value="MFS_DHA3_Transporter"/>
</dbReference>
<accession>A0AAP2Z7W0</accession>
<dbReference type="PANTHER" id="PTHR23530:SF1">
    <property type="entry name" value="PERMEASE, MAJOR FACILITATOR SUPERFAMILY-RELATED"/>
    <property type="match status" value="1"/>
</dbReference>
<feature type="transmembrane region" description="Helical" evidence="1">
    <location>
        <begin position="269"/>
        <end position="290"/>
    </location>
</feature>
<feature type="transmembrane region" description="Helical" evidence="1">
    <location>
        <begin position="41"/>
        <end position="62"/>
    </location>
</feature>
<proteinExistence type="predicted"/>
<gene>
    <name evidence="2" type="ORF">OB919_07915</name>
</gene>
<organism evidence="2 3">
    <name type="scientific">Natronosalvus hydrolyticus</name>
    <dbReference type="NCBI Taxonomy" id="2979988"/>
    <lineage>
        <taxon>Archaea</taxon>
        <taxon>Methanobacteriati</taxon>
        <taxon>Methanobacteriota</taxon>
        <taxon>Stenosarchaea group</taxon>
        <taxon>Halobacteria</taxon>
        <taxon>Halobacteriales</taxon>
        <taxon>Natrialbaceae</taxon>
        <taxon>Natronosalvus</taxon>
    </lineage>
</organism>
<reference evidence="2 3" key="1">
    <citation type="submission" date="2022-09" db="EMBL/GenBank/DDBJ databases">
        <title>Enrichment on poylsaccharides allowed isolation of novel metabolic and taxonomic groups of Haloarchaea.</title>
        <authorList>
            <person name="Sorokin D.Y."/>
            <person name="Elcheninov A.G."/>
            <person name="Khizhniak T.V."/>
            <person name="Kolganova T.V."/>
            <person name="Kublanov I.V."/>
        </authorList>
    </citation>
    <scope>NUCLEOTIDE SEQUENCE [LARGE SCALE GENOMIC DNA]</scope>
    <source>
        <strain evidence="2 3">AArc-curdl1</strain>
    </source>
</reference>
<dbReference type="Proteomes" id="UP001321047">
    <property type="component" value="Unassembled WGS sequence"/>
</dbReference>
<keyword evidence="3" id="KW-1185">Reference proteome</keyword>
<keyword evidence="1" id="KW-1133">Transmembrane helix</keyword>
<dbReference type="PANTHER" id="PTHR23530">
    <property type="entry name" value="TRANSPORT PROTEIN-RELATED"/>
    <property type="match status" value="1"/>
</dbReference>
<feature type="transmembrane region" description="Helical" evidence="1">
    <location>
        <begin position="12"/>
        <end position="35"/>
    </location>
</feature>
<comment type="caution">
    <text evidence="2">The sequence shown here is derived from an EMBL/GenBank/DDBJ whole genome shotgun (WGS) entry which is preliminary data.</text>
</comment>
<keyword evidence="1" id="KW-0472">Membrane</keyword>
<keyword evidence="1" id="KW-0812">Transmembrane</keyword>
<feature type="transmembrane region" description="Helical" evidence="1">
    <location>
        <begin position="167"/>
        <end position="184"/>
    </location>
</feature>
<dbReference type="SUPFAM" id="SSF103473">
    <property type="entry name" value="MFS general substrate transporter"/>
    <property type="match status" value="1"/>
</dbReference>
<name>A0AAP2Z7W0_9EURY</name>
<sequence length="421" mass="44560">MDSLGAPPSSVVRYYLFQAADSIGFIWPVFTLFLLWNDLTYAQIGTLSAVSALLVVALEVPTGYVADRYGRRNALALGMLAMTVSTAGFVVAETFAAFLVLYGLWALSLSLQSGTVDAWLYATLDGRGESDAFTRVRGRGGAVYQWSSAITMVAGGLLYVSHPLYPFVASAALNGLGFFVVLSMPRNAGFESGELEGTVDLRESLAILRDRLNQPQIRLVVGYVALFFAVVSAADTYIQPITVDVLEELATDDSFVAAPVALARVPEEAVLGFIYAGFAAIAALASDRAVAVRRSVGLQTALAAIPVCVALTLLLPRAFPLFAIPVFFLMKGTHELLKPLIAQFLNDRTGDAGRATVLSAASMIYATVRAPLLPVVGFVADTAGPLTAIGGLGGTFLIVALVAVVIVVSFSADPAYRTLER</sequence>
<evidence type="ECO:0000313" key="2">
    <source>
        <dbReference type="EMBL" id="MCU4751908.1"/>
    </source>
</evidence>
<dbReference type="EMBL" id="JAOPJZ010000004">
    <property type="protein sequence ID" value="MCU4751908.1"/>
    <property type="molecule type" value="Genomic_DNA"/>
</dbReference>
<feature type="transmembrane region" description="Helical" evidence="1">
    <location>
        <begin position="219"/>
        <end position="238"/>
    </location>
</feature>
<protein>
    <submittedName>
        <fullName evidence="2">MFS transporter</fullName>
    </submittedName>
</protein>
<dbReference type="RefSeq" id="WP_342808158.1">
    <property type="nucleotide sequence ID" value="NZ_JAOPJZ010000004.1"/>
</dbReference>